<reference evidence="3" key="1">
    <citation type="submission" date="2020-01" db="EMBL/GenBank/DDBJ databases">
        <title>Phosphoaccumulans saitamaens gen. nov., sp. nov., a polyphosphate accumulating bacterium isolated from surface river water.</title>
        <authorList>
            <person name="Watanabe K."/>
            <person name="Suda W."/>
        </authorList>
    </citation>
    <scope>NUCLEOTIDE SEQUENCE [LARGE SCALE GENOMIC DNA]</scope>
    <source>
        <strain evidence="3">ICHIAU1</strain>
    </source>
</reference>
<keyword evidence="1" id="KW-1133">Transmembrane helix</keyword>
<dbReference type="Proteomes" id="UP000463961">
    <property type="component" value="Chromosome"/>
</dbReference>
<name>A0A7R6QYZ0_9RHOO</name>
<keyword evidence="1" id="KW-0812">Transmembrane</keyword>
<dbReference type="AlphaFoldDB" id="A0A7R6QYZ0"/>
<dbReference type="Pfam" id="PF05751">
    <property type="entry name" value="FixH"/>
    <property type="match status" value="1"/>
</dbReference>
<protein>
    <submittedName>
        <fullName evidence="2">Membrane protein</fullName>
    </submittedName>
</protein>
<organism evidence="2 3">
    <name type="scientific">Fluviibacter phosphoraccumulans</name>
    <dbReference type="NCBI Taxonomy" id="1751046"/>
    <lineage>
        <taxon>Bacteria</taxon>
        <taxon>Pseudomonadati</taxon>
        <taxon>Pseudomonadota</taxon>
        <taxon>Betaproteobacteria</taxon>
        <taxon>Rhodocyclales</taxon>
        <taxon>Fluviibacteraceae</taxon>
        <taxon>Fluviibacter</taxon>
    </lineage>
</organism>
<keyword evidence="1" id="KW-0472">Membrane</keyword>
<gene>
    <name evidence="2" type="ORF">ICHIAU1_20890</name>
</gene>
<evidence type="ECO:0000313" key="2">
    <source>
        <dbReference type="EMBL" id="BBU69806.1"/>
    </source>
</evidence>
<evidence type="ECO:0000313" key="3">
    <source>
        <dbReference type="Proteomes" id="UP000463961"/>
    </source>
</evidence>
<dbReference type="RefSeq" id="WP_162049517.1">
    <property type="nucleotide sequence ID" value="NZ_AP022345.1"/>
</dbReference>
<feature type="transmembrane region" description="Helical" evidence="1">
    <location>
        <begin position="12"/>
        <end position="35"/>
    </location>
</feature>
<proteinExistence type="predicted"/>
<sequence length="167" mass="18455">MSDSTPWYKHRWPWILMAGPSIVIVAGFITAWLAIVSNDGLVDDNYYKVGLSVNQQLKQKQLAAELNLKAALSVADNGQSVQLILSGLPKEALPDNLQLRLVHPTRKGEDQTINLIRTGTLFKGPLTANPGTGRWNVVIEDPLAGWRMDGVWNIKSKEGVTIFARPQ</sequence>
<accession>A0A7R6QYZ0</accession>
<dbReference type="EMBL" id="AP022345">
    <property type="protein sequence ID" value="BBU69806.1"/>
    <property type="molecule type" value="Genomic_DNA"/>
</dbReference>
<evidence type="ECO:0000256" key="1">
    <source>
        <dbReference type="SAM" id="Phobius"/>
    </source>
</evidence>
<keyword evidence="3" id="KW-1185">Reference proteome</keyword>
<dbReference type="InterPro" id="IPR008620">
    <property type="entry name" value="FixH"/>
</dbReference>